<evidence type="ECO:0000313" key="3">
    <source>
        <dbReference type="Proteomes" id="UP001379949"/>
    </source>
</evidence>
<dbReference type="Proteomes" id="UP001379949">
    <property type="component" value="Unassembled WGS sequence"/>
</dbReference>
<gene>
    <name evidence="2" type="ORF">V6242_06710</name>
</gene>
<protein>
    <submittedName>
        <fullName evidence="2">DUF2066 domain-containing protein</fullName>
    </submittedName>
</protein>
<evidence type="ECO:0000313" key="2">
    <source>
        <dbReference type="EMBL" id="MEL0612831.1"/>
    </source>
</evidence>
<dbReference type="Pfam" id="PF09839">
    <property type="entry name" value="DUF2066"/>
    <property type="match status" value="1"/>
</dbReference>
<name>A0ABU9G2X0_9GAMM</name>
<proteinExistence type="predicted"/>
<evidence type="ECO:0000256" key="1">
    <source>
        <dbReference type="SAM" id="MobiDB-lite"/>
    </source>
</evidence>
<reference evidence="2 3" key="1">
    <citation type="submission" date="2024-02" db="EMBL/GenBank/DDBJ databases">
        <title>Bacteria isolated from the canopy kelp, Nereocystis luetkeana.</title>
        <authorList>
            <person name="Pfister C.A."/>
            <person name="Younker I.T."/>
            <person name="Light S.H."/>
        </authorList>
    </citation>
    <scope>NUCLEOTIDE SEQUENCE [LARGE SCALE GENOMIC DNA]</scope>
    <source>
        <strain evidence="2 3">TI.4.07</strain>
    </source>
</reference>
<accession>A0ABU9G2X0</accession>
<comment type="caution">
    <text evidence="2">The sequence shown here is derived from an EMBL/GenBank/DDBJ whole genome shotgun (WGS) entry which is preliminary data.</text>
</comment>
<organism evidence="2 3">
    <name type="scientific">Marinomonas arenicola</name>
    <dbReference type="NCBI Taxonomy" id="569601"/>
    <lineage>
        <taxon>Bacteria</taxon>
        <taxon>Pseudomonadati</taxon>
        <taxon>Pseudomonadota</taxon>
        <taxon>Gammaproteobacteria</taxon>
        <taxon>Oceanospirillales</taxon>
        <taxon>Oceanospirillaceae</taxon>
        <taxon>Marinomonas</taxon>
    </lineage>
</organism>
<dbReference type="EMBL" id="JBAKAR010000003">
    <property type="protein sequence ID" value="MEL0612831.1"/>
    <property type="molecule type" value="Genomic_DNA"/>
</dbReference>
<sequence length="406" mass="43188">MNFRILIVLFSVFFVSFANAVPIKHLYRAEIKLPVTDSEAQMLNEAFAQAVEQVLVRVSGDKAAITGDLLKQAQSEAPTWVAQHSVVALSQLLPVDGQLVAGKQVTVVFYAESIDRFLSQHNLPVWGEDRPSVLVWAVSEDRGVRQLSGANAPSDLLNNLATSAAMYGVPIYAPLIDSVDKSAISSADVWGFFEGSISKASKRYQTDAVAAIRVADYAGSLSGSLLVLLSDGSSQRFTLSGDSLSALTDQASAAMAKVFSTRYAAVRNNQAESRMTVQVSGINSYSALNTVQTYLERVGVVRDVSVVGAKDDVVLFSIAINGSKQKLINSISLNSVLQVTNPPPVTVLPPMSDTETSTPSVAVLPPMSDAEASAPPDGETSAVIAQPVVSTPEPAADEYFKYNGVQ</sequence>
<feature type="region of interest" description="Disordered" evidence="1">
    <location>
        <begin position="349"/>
        <end position="380"/>
    </location>
</feature>
<dbReference type="InterPro" id="IPR018642">
    <property type="entry name" value="DUF2066"/>
</dbReference>
<dbReference type="RefSeq" id="WP_341566741.1">
    <property type="nucleotide sequence ID" value="NZ_JBAKAR010000003.1"/>
</dbReference>
<keyword evidence="3" id="KW-1185">Reference proteome</keyword>